<organism evidence="1">
    <name type="scientific">Anguilla anguilla</name>
    <name type="common">European freshwater eel</name>
    <name type="synonym">Muraena anguilla</name>
    <dbReference type="NCBI Taxonomy" id="7936"/>
    <lineage>
        <taxon>Eukaryota</taxon>
        <taxon>Metazoa</taxon>
        <taxon>Chordata</taxon>
        <taxon>Craniata</taxon>
        <taxon>Vertebrata</taxon>
        <taxon>Euteleostomi</taxon>
        <taxon>Actinopterygii</taxon>
        <taxon>Neopterygii</taxon>
        <taxon>Teleostei</taxon>
        <taxon>Anguilliformes</taxon>
        <taxon>Anguillidae</taxon>
        <taxon>Anguilla</taxon>
    </lineage>
</organism>
<reference evidence="1" key="2">
    <citation type="journal article" date="2015" name="Fish Shellfish Immunol.">
        <title>Early steps in the European eel (Anguilla anguilla)-Vibrio vulnificus interaction in the gills: Role of the RtxA13 toxin.</title>
        <authorList>
            <person name="Callol A."/>
            <person name="Pajuelo D."/>
            <person name="Ebbesson L."/>
            <person name="Teles M."/>
            <person name="MacKenzie S."/>
            <person name="Amaro C."/>
        </authorList>
    </citation>
    <scope>NUCLEOTIDE SEQUENCE</scope>
</reference>
<name>A0A0E9VDY3_ANGAN</name>
<sequence length="55" mass="6298">MQDPSASRTARLAKFSEAISSRPNVCLFFSFLMISNTCRARRTWHISFLPNFSSI</sequence>
<dbReference type="EMBL" id="GBXM01032892">
    <property type="protein sequence ID" value="JAH75685.1"/>
    <property type="molecule type" value="Transcribed_RNA"/>
</dbReference>
<evidence type="ECO:0000313" key="1">
    <source>
        <dbReference type="EMBL" id="JAH75685.1"/>
    </source>
</evidence>
<proteinExistence type="predicted"/>
<reference evidence="1" key="1">
    <citation type="submission" date="2014-11" db="EMBL/GenBank/DDBJ databases">
        <authorList>
            <person name="Amaro Gonzalez C."/>
        </authorList>
    </citation>
    <scope>NUCLEOTIDE SEQUENCE</scope>
</reference>
<accession>A0A0E9VDY3</accession>
<dbReference type="AlphaFoldDB" id="A0A0E9VDY3"/>
<protein>
    <submittedName>
        <fullName evidence="1">Uncharacterized protein</fullName>
    </submittedName>
</protein>